<dbReference type="InterPro" id="IPR027806">
    <property type="entry name" value="HARBI1_dom"/>
</dbReference>
<feature type="compositionally biased region" description="Basic and acidic residues" evidence="3">
    <location>
        <begin position="232"/>
        <end position="241"/>
    </location>
</feature>
<sequence length="300" mass="34733">MKNITNYIHMYPKRARGILGISYDQFISLMEVAKLTHQEQKALLEKNKRRVNAAGGGRKPKLKIEEEICLTLFYLRQMPTFEVLGLQFGISKTEANDTFHYWLGILRKILPSSMLEQLENQEGDYAIAQELLQDFELIVDSFEQAIERPEDNDEQKRYYSGKKKYHSFKNQVVTMPKGKDIVDVTVGKPGPTSDISLFRGQQEKFDSGQRFQGDKAYIGGDNMTTPKKKPKNKELTDEQKEANKKLSSKRIFVEHIIRIIKIFRIASSRFRLHKDTYEKVILTICGLVRLRIDSLVLPNL</sequence>
<evidence type="ECO:0000256" key="3">
    <source>
        <dbReference type="SAM" id="MobiDB-lite"/>
    </source>
</evidence>
<dbReference type="Pfam" id="PF13359">
    <property type="entry name" value="DDE_Tnp_4"/>
    <property type="match status" value="1"/>
</dbReference>
<dbReference type="InterPro" id="IPR027805">
    <property type="entry name" value="Transposase_HTH_dom"/>
</dbReference>
<evidence type="ECO:0000256" key="2">
    <source>
        <dbReference type="ARBA" id="ARBA00022723"/>
    </source>
</evidence>
<evidence type="ECO:0000259" key="5">
    <source>
        <dbReference type="Pfam" id="PF13613"/>
    </source>
</evidence>
<dbReference type="Pfam" id="PF13613">
    <property type="entry name" value="HTH_Tnp_4"/>
    <property type="match status" value="1"/>
</dbReference>
<dbReference type="Proteomes" id="UP000606776">
    <property type="component" value="Unassembled WGS sequence"/>
</dbReference>
<protein>
    <submittedName>
        <fullName evidence="6">Transposase family protein</fullName>
    </submittedName>
</protein>
<feature type="domain" description="Transposase Helix-turn-helix" evidence="5">
    <location>
        <begin position="61"/>
        <end position="111"/>
    </location>
</feature>
<dbReference type="EMBL" id="JADEWB010000063">
    <property type="protein sequence ID" value="MBE9236828.1"/>
    <property type="molecule type" value="Genomic_DNA"/>
</dbReference>
<feature type="domain" description="DDE Tnp4" evidence="4">
    <location>
        <begin position="139"/>
        <end position="288"/>
    </location>
</feature>
<dbReference type="PANTHER" id="PTHR23080">
    <property type="entry name" value="THAP DOMAIN PROTEIN"/>
    <property type="match status" value="1"/>
</dbReference>
<name>A0ABR9VEB2_9CYAN</name>
<evidence type="ECO:0000313" key="6">
    <source>
        <dbReference type="EMBL" id="MBE9236828.1"/>
    </source>
</evidence>
<comment type="cofactor">
    <cofactor evidence="1">
        <name>a divalent metal cation</name>
        <dbReference type="ChEBI" id="CHEBI:60240"/>
    </cofactor>
</comment>
<keyword evidence="2" id="KW-0479">Metal-binding</keyword>
<feature type="region of interest" description="Disordered" evidence="3">
    <location>
        <begin position="216"/>
        <end position="241"/>
    </location>
</feature>
<evidence type="ECO:0000259" key="4">
    <source>
        <dbReference type="Pfam" id="PF13359"/>
    </source>
</evidence>
<gene>
    <name evidence="6" type="ORF">IQ227_12520</name>
</gene>
<accession>A0ABR9VEB2</accession>
<organism evidence="6 7">
    <name type="scientific">Sphaerospermopsis aphanizomenoides LEGE 00250</name>
    <dbReference type="NCBI Taxonomy" id="2777972"/>
    <lineage>
        <taxon>Bacteria</taxon>
        <taxon>Bacillati</taxon>
        <taxon>Cyanobacteriota</taxon>
        <taxon>Cyanophyceae</taxon>
        <taxon>Nostocales</taxon>
        <taxon>Aphanizomenonaceae</taxon>
        <taxon>Sphaerospermopsis</taxon>
        <taxon>Sphaerospermopsis aphanizomenoides</taxon>
    </lineage>
</organism>
<evidence type="ECO:0000313" key="7">
    <source>
        <dbReference type="Proteomes" id="UP000606776"/>
    </source>
</evidence>
<reference evidence="6 7" key="1">
    <citation type="submission" date="2020-10" db="EMBL/GenBank/DDBJ databases">
        <authorList>
            <person name="Castelo-Branco R."/>
            <person name="Eusebio N."/>
            <person name="Adriana R."/>
            <person name="Vieira A."/>
            <person name="Brugerolle De Fraissinette N."/>
            <person name="Rezende De Castro R."/>
            <person name="Schneider M.P."/>
            <person name="Vasconcelos V."/>
            <person name="Leao P.N."/>
        </authorList>
    </citation>
    <scope>NUCLEOTIDE SEQUENCE [LARGE SCALE GENOMIC DNA]</scope>
    <source>
        <strain evidence="6 7">LEGE 00250</strain>
    </source>
</reference>
<dbReference type="RefSeq" id="WP_193942915.1">
    <property type="nucleotide sequence ID" value="NZ_JADEWB010000063.1"/>
</dbReference>
<proteinExistence type="predicted"/>
<keyword evidence="7" id="KW-1185">Reference proteome</keyword>
<comment type="caution">
    <text evidence="6">The sequence shown here is derived from an EMBL/GenBank/DDBJ whole genome shotgun (WGS) entry which is preliminary data.</text>
</comment>
<evidence type="ECO:0000256" key="1">
    <source>
        <dbReference type="ARBA" id="ARBA00001968"/>
    </source>
</evidence>